<dbReference type="InterPro" id="IPR007312">
    <property type="entry name" value="Phosphoesterase"/>
</dbReference>
<dbReference type="RefSeq" id="WP_034236348.1">
    <property type="nucleotide sequence ID" value="NZ_BMWP01000036.1"/>
</dbReference>
<protein>
    <recommendedName>
        <fullName evidence="2">phospholipase C</fullName>
        <ecNumber evidence="2">3.1.4.3</ecNumber>
    </recommendedName>
</protein>
<comment type="similarity">
    <text evidence="1">Belongs to the bacterial phospholipase C family.</text>
</comment>
<dbReference type="Pfam" id="PF05506">
    <property type="entry name" value="PLipase_C_C"/>
    <property type="match status" value="2"/>
</dbReference>
<reference evidence="5" key="1">
    <citation type="journal article" date="2014" name="Int. J. Syst. Evol. Microbiol.">
        <title>Complete genome sequence of Corynebacterium casei LMG S-19264T (=DSM 44701T), isolated from a smear-ripened cheese.</title>
        <authorList>
            <consortium name="US DOE Joint Genome Institute (JGI-PGF)"/>
            <person name="Walter F."/>
            <person name="Albersmeier A."/>
            <person name="Kalinowski J."/>
            <person name="Ruckert C."/>
        </authorList>
    </citation>
    <scope>NUCLEOTIDE SEQUENCE</scope>
    <source>
        <strain evidence="5">KCTC 12113</strain>
    </source>
</reference>
<organism evidence="5 6">
    <name type="scientific">Arenibacter certesii</name>
    <dbReference type="NCBI Taxonomy" id="228955"/>
    <lineage>
        <taxon>Bacteria</taxon>
        <taxon>Pseudomonadati</taxon>
        <taxon>Bacteroidota</taxon>
        <taxon>Flavobacteriia</taxon>
        <taxon>Flavobacteriales</taxon>
        <taxon>Flavobacteriaceae</taxon>
        <taxon>Arenibacter</taxon>
    </lineage>
</organism>
<evidence type="ECO:0000259" key="4">
    <source>
        <dbReference type="Pfam" id="PF05506"/>
    </source>
</evidence>
<dbReference type="Pfam" id="PF04185">
    <property type="entry name" value="Phosphoesterase"/>
    <property type="match status" value="1"/>
</dbReference>
<feature type="domain" description="Bacterial phospholipase C C-terminal" evidence="4">
    <location>
        <begin position="634"/>
        <end position="738"/>
    </location>
</feature>
<evidence type="ECO:0000256" key="3">
    <source>
        <dbReference type="ARBA" id="ARBA00022801"/>
    </source>
</evidence>
<evidence type="ECO:0000313" key="6">
    <source>
        <dbReference type="Proteomes" id="UP000634668"/>
    </source>
</evidence>
<dbReference type="PROSITE" id="PS51318">
    <property type="entry name" value="TAT"/>
    <property type="match status" value="1"/>
</dbReference>
<dbReference type="NCBIfam" id="TIGR03396">
    <property type="entry name" value="PC_PLC"/>
    <property type="match status" value="1"/>
</dbReference>
<gene>
    <name evidence="5" type="ORF">GCM10007383_35760</name>
</gene>
<dbReference type="EC" id="3.1.4.3" evidence="2"/>
<comment type="caution">
    <text evidence="5">The sequence shown here is derived from an EMBL/GenBank/DDBJ whole genome shotgun (WGS) entry which is preliminary data.</text>
</comment>
<dbReference type="Proteomes" id="UP000634668">
    <property type="component" value="Unassembled WGS sequence"/>
</dbReference>
<dbReference type="InterPro" id="IPR008475">
    <property type="entry name" value="PLipase_C_C"/>
</dbReference>
<proteinExistence type="inferred from homology"/>
<accession>A0A918MRM4</accession>
<dbReference type="EMBL" id="BMWP01000036">
    <property type="protein sequence ID" value="GGW48529.1"/>
    <property type="molecule type" value="Genomic_DNA"/>
</dbReference>
<evidence type="ECO:0000256" key="1">
    <source>
        <dbReference type="ARBA" id="ARBA00009717"/>
    </source>
</evidence>
<dbReference type="InterPro" id="IPR019546">
    <property type="entry name" value="TAT_signal_bac_arc"/>
</dbReference>
<dbReference type="GO" id="GO:0034480">
    <property type="term" value="F:phosphatidylcholine phospholipase C activity"/>
    <property type="evidence" value="ECO:0007669"/>
    <property type="project" value="UniProtKB-EC"/>
</dbReference>
<keyword evidence="6" id="KW-1185">Reference proteome</keyword>
<dbReference type="GO" id="GO:0016042">
    <property type="term" value="P:lipid catabolic process"/>
    <property type="evidence" value="ECO:0007669"/>
    <property type="project" value="InterPro"/>
</dbReference>
<feature type="domain" description="Bacterial phospholipase C C-terminal" evidence="4">
    <location>
        <begin position="754"/>
        <end position="833"/>
    </location>
</feature>
<dbReference type="InterPro" id="IPR017767">
    <property type="entry name" value="PC-PLC"/>
</dbReference>
<evidence type="ECO:0000256" key="2">
    <source>
        <dbReference type="ARBA" id="ARBA00012018"/>
    </source>
</evidence>
<reference evidence="5" key="2">
    <citation type="submission" date="2020-09" db="EMBL/GenBank/DDBJ databases">
        <authorList>
            <person name="Sun Q."/>
            <person name="Kim S."/>
        </authorList>
    </citation>
    <scope>NUCLEOTIDE SEQUENCE</scope>
    <source>
        <strain evidence="5">KCTC 12113</strain>
    </source>
</reference>
<sequence>MDNRRDFLKKAGMLTGGLGLLTTFPPSIQRALAIDPEKGSTFYDAEHVVLLMQENRSFDHCFGTLQGVRGFNDPRAIDLPNKIPVWLQSNKKGETFVPFRLNIKDTKATWMGSLPHSWEDQVDARNDGKYDQWLEAKKPGNKDYQHMPLTMGYYNREDIPFYYSMADAFTVFDQHFCSSLTGTTANRHFFWSGKIRETPTSKSCVRNSDVYYHKEASWKTFPERLEEHGISWQVYQNELSLQTELTGEDEALLSNFTNNNLEWFSQYNVRYSEGHQNFLKKRHVELPSEIEELEVSIKQQPANQVQKLRNTLEHKKSQLKKIKEELHRWSPENFNKLSEYEKNLHRKGLATNTGDPHYHETETLNYEENGVERTVKVPKGDILHQFREDVKNDRLPAVSWVVAPKNFSDHPSAPWYGAWYVSEVLDILTKNPEIWKKTIFILTYDENDGYFDHVPPFVAPNPKEKNAVSKGIDTSEEYVTLEEELAKEGLNPKNARESPVGLGYRVPMIIASPWSKGGWVNSEICDISSTLMFLEKFLSNKTNIKVEEPNISSWRRTICGDLTSSFRKFDGEKTNLPEFLERNTFMQQVYNASFRDVPSNFKALSSHEIEQAAKDNYDLPFMPKQEQGVRDSSALSYELYTDGGLDRDKSAFAITFKASDDIFGKRALSAPFNVYAPGNYLQENASGKFEMRAVKTWPFAVKAGDTLTSTWPLDNFENKEYHLRVYGPNGFYREFSGNDEDPHIITRCGYQKKRGFLNKLSGNIRLDITNTSKSNSFKITIEDNAYGNPKQSFRIRKNDNKVIIIPAIDSYGWYDFSIHIKGFSTYSRRYAGRIETGKHSKSDPFMGGEKI</sequence>
<evidence type="ECO:0000313" key="5">
    <source>
        <dbReference type="EMBL" id="GGW48529.1"/>
    </source>
</evidence>
<dbReference type="InterPro" id="IPR006311">
    <property type="entry name" value="TAT_signal"/>
</dbReference>
<dbReference type="PANTHER" id="PTHR31956">
    <property type="entry name" value="NON-SPECIFIC PHOSPHOLIPASE C4-RELATED"/>
    <property type="match status" value="1"/>
</dbReference>
<dbReference type="Gene3D" id="3.40.720.10">
    <property type="entry name" value="Alkaline Phosphatase, subunit A"/>
    <property type="match status" value="2"/>
</dbReference>
<keyword evidence="3" id="KW-0378">Hydrolase</keyword>
<dbReference type="NCBIfam" id="TIGR01409">
    <property type="entry name" value="TAT_signal_seq"/>
    <property type="match status" value="1"/>
</dbReference>
<dbReference type="InterPro" id="IPR017850">
    <property type="entry name" value="Alkaline_phosphatase_core_sf"/>
</dbReference>
<dbReference type="AlphaFoldDB" id="A0A918MRM4"/>
<dbReference type="SUPFAM" id="SSF53649">
    <property type="entry name" value="Alkaline phosphatase-like"/>
    <property type="match status" value="1"/>
</dbReference>
<name>A0A918MRM4_9FLAO</name>
<dbReference type="PANTHER" id="PTHR31956:SF1">
    <property type="entry name" value="NON-SPECIFIC PHOSPHOLIPASE C1"/>
    <property type="match status" value="1"/>
</dbReference>